<comment type="similarity">
    <text evidence="1 4">Belongs to the iron/ascorbate-dependent oxidoreductase family.</text>
</comment>
<sequence length="334" mass="38086">MSSTVDEKSVHKESISNQPEHFMRSENETPECIQAIEGIQVPVISLSQPNKDVLLHELLKACTEWGIFALTDHGIPQSLLEQLRFVGEEFFNLSEEEKQKHASNPSSGNFEGYATKMVRNYGEKIEWVDYYFHLMHPPCKVNHQTWPEHPPSYRNVTEEYTKEVLRVNFTILELLSEGLGLEDKSILKSKLGGEEIELEMKINMYPPCPQPQLVLGVEPHTDMSALTILVPNDVPGLQVWKDGNWIAVDCLPNALYVHIGDQIEVLSNGKCKSVLHRSLVNEERTRMSWAVFSTPPQDAVIGPLQSLVNDENPSKYSSKTFAEYRYRKINRLPQ</sequence>
<evidence type="ECO:0000313" key="8">
    <source>
        <dbReference type="Proteomes" id="UP000316621"/>
    </source>
</evidence>
<dbReference type="Gramene" id="RZC54213">
    <property type="protein sequence ID" value="RZC54213"/>
    <property type="gene ID" value="C5167_013068"/>
</dbReference>
<dbReference type="GO" id="GO:0046872">
    <property type="term" value="F:metal ion binding"/>
    <property type="evidence" value="ECO:0007669"/>
    <property type="project" value="UniProtKB-KW"/>
</dbReference>
<reference evidence="7 8" key="1">
    <citation type="journal article" date="2018" name="Science">
        <title>The opium poppy genome and morphinan production.</title>
        <authorList>
            <person name="Guo L."/>
            <person name="Winzer T."/>
            <person name="Yang X."/>
            <person name="Li Y."/>
            <person name="Ning Z."/>
            <person name="He Z."/>
            <person name="Teodor R."/>
            <person name="Lu Y."/>
            <person name="Bowser T.A."/>
            <person name="Graham I.A."/>
            <person name="Ye K."/>
        </authorList>
    </citation>
    <scope>NUCLEOTIDE SEQUENCE [LARGE SCALE GENOMIC DNA]</scope>
    <source>
        <strain evidence="8">cv. HN1</strain>
        <tissue evidence="7">Leaves</tissue>
    </source>
</reference>
<dbReference type="OrthoDB" id="288590at2759"/>
<dbReference type="STRING" id="3469.A0A4Y7IZ96"/>
<dbReference type="InterPro" id="IPR050295">
    <property type="entry name" value="Plant_2OG-oxidoreductases"/>
</dbReference>
<feature type="compositionally biased region" description="Basic and acidic residues" evidence="5">
    <location>
        <begin position="1"/>
        <end position="14"/>
    </location>
</feature>
<dbReference type="InterPro" id="IPR044861">
    <property type="entry name" value="IPNS-like_FE2OG_OXY"/>
</dbReference>
<gene>
    <name evidence="7" type="ORF">C5167_013068</name>
</gene>
<evidence type="ECO:0000313" key="7">
    <source>
        <dbReference type="EMBL" id="RZC54213.1"/>
    </source>
</evidence>
<dbReference type="InterPro" id="IPR005123">
    <property type="entry name" value="Oxoglu/Fe-dep_dioxygenase_dom"/>
</dbReference>
<dbReference type="InterPro" id="IPR027443">
    <property type="entry name" value="IPNS-like_sf"/>
</dbReference>
<dbReference type="EMBL" id="CM010717">
    <property type="protein sequence ID" value="RZC54213.1"/>
    <property type="molecule type" value="Genomic_DNA"/>
</dbReference>
<dbReference type="PROSITE" id="PS51471">
    <property type="entry name" value="FE2OG_OXY"/>
    <property type="match status" value="1"/>
</dbReference>
<dbReference type="OMA" id="TFAEYRY"/>
<feature type="domain" description="Fe2OG dioxygenase" evidence="6">
    <location>
        <begin position="196"/>
        <end position="295"/>
    </location>
</feature>
<dbReference type="Pfam" id="PF03171">
    <property type="entry name" value="2OG-FeII_Oxy"/>
    <property type="match status" value="1"/>
</dbReference>
<accession>A0A4Y7IZ96</accession>
<dbReference type="FunFam" id="2.60.120.330:FF:000079">
    <property type="entry name" value="Protein SRG1"/>
    <property type="match status" value="1"/>
</dbReference>
<evidence type="ECO:0000256" key="4">
    <source>
        <dbReference type="RuleBase" id="RU003682"/>
    </source>
</evidence>
<evidence type="ECO:0000256" key="5">
    <source>
        <dbReference type="SAM" id="MobiDB-lite"/>
    </source>
</evidence>
<dbReference type="Pfam" id="PF14226">
    <property type="entry name" value="DIOX_N"/>
    <property type="match status" value="1"/>
</dbReference>
<keyword evidence="3 4" id="KW-0408">Iron</keyword>
<proteinExistence type="inferred from homology"/>
<feature type="region of interest" description="Disordered" evidence="5">
    <location>
        <begin position="1"/>
        <end position="23"/>
    </location>
</feature>
<keyword evidence="2 4" id="KW-0479">Metal-binding</keyword>
<name>A0A4Y7IZ96_PAPSO</name>
<organism evidence="7 8">
    <name type="scientific">Papaver somniferum</name>
    <name type="common">Opium poppy</name>
    <dbReference type="NCBI Taxonomy" id="3469"/>
    <lineage>
        <taxon>Eukaryota</taxon>
        <taxon>Viridiplantae</taxon>
        <taxon>Streptophyta</taxon>
        <taxon>Embryophyta</taxon>
        <taxon>Tracheophyta</taxon>
        <taxon>Spermatophyta</taxon>
        <taxon>Magnoliopsida</taxon>
        <taxon>Ranunculales</taxon>
        <taxon>Papaveraceae</taxon>
        <taxon>Papaveroideae</taxon>
        <taxon>Papaver</taxon>
    </lineage>
</organism>
<keyword evidence="4" id="KW-0560">Oxidoreductase</keyword>
<protein>
    <recommendedName>
        <fullName evidence="6">Fe2OG dioxygenase domain-containing protein</fullName>
    </recommendedName>
</protein>
<evidence type="ECO:0000256" key="2">
    <source>
        <dbReference type="ARBA" id="ARBA00022723"/>
    </source>
</evidence>
<dbReference type="Proteomes" id="UP000316621">
    <property type="component" value="Chromosome 3"/>
</dbReference>
<dbReference type="InterPro" id="IPR026992">
    <property type="entry name" value="DIOX_N"/>
</dbReference>
<evidence type="ECO:0000256" key="3">
    <source>
        <dbReference type="ARBA" id="ARBA00023004"/>
    </source>
</evidence>
<dbReference type="Gene3D" id="2.60.120.330">
    <property type="entry name" value="B-lactam Antibiotic, Isopenicillin N Synthase, Chain"/>
    <property type="match status" value="1"/>
</dbReference>
<evidence type="ECO:0000259" key="6">
    <source>
        <dbReference type="PROSITE" id="PS51471"/>
    </source>
</evidence>
<keyword evidence="8" id="KW-1185">Reference proteome</keyword>
<dbReference type="AlphaFoldDB" id="A0A4Y7IZ96"/>
<dbReference type="SUPFAM" id="SSF51197">
    <property type="entry name" value="Clavaminate synthase-like"/>
    <property type="match status" value="1"/>
</dbReference>
<dbReference type="GO" id="GO:0016491">
    <property type="term" value="F:oxidoreductase activity"/>
    <property type="evidence" value="ECO:0007669"/>
    <property type="project" value="UniProtKB-KW"/>
</dbReference>
<evidence type="ECO:0000256" key="1">
    <source>
        <dbReference type="ARBA" id="ARBA00008056"/>
    </source>
</evidence>
<dbReference type="PANTHER" id="PTHR47991">
    <property type="entry name" value="OXOGLUTARATE/IRON-DEPENDENT DIOXYGENASE"/>
    <property type="match status" value="1"/>
</dbReference>